<reference evidence="2 3" key="1">
    <citation type="submission" date="2019-04" db="EMBL/GenBank/DDBJ databases">
        <title>Friends and foes A comparative genomics study of 23 Aspergillus species from section Flavi.</title>
        <authorList>
            <consortium name="DOE Joint Genome Institute"/>
            <person name="Kjaerbolling I."/>
            <person name="Vesth T."/>
            <person name="Frisvad J.C."/>
            <person name="Nybo J.L."/>
            <person name="Theobald S."/>
            <person name="Kildgaard S."/>
            <person name="Isbrandt T."/>
            <person name="Kuo A."/>
            <person name="Sato A."/>
            <person name="Lyhne E.K."/>
            <person name="Kogle M.E."/>
            <person name="Wiebenga A."/>
            <person name="Kun R.S."/>
            <person name="Lubbers R.J."/>
            <person name="Makela M.R."/>
            <person name="Barry K."/>
            <person name="Chovatia M."/>
            <person name="Clum A."/>
            <person name="Daum C."/>
            <person name="Haridas S."/>
            <person name="He G."/>
            <person name="LaButti K."/>
            <person name="Lipzen A."/>
            <person name="Mondo S."/>
            <person name="Riley R."/>
            <person name="Salamov A."/>
            <person name="Simmons B.A."/>
            <person name="Magnuson J.K."/>
            <person name="Henrissat B."/>
            <person name="Mortensen U.H."/>
            <person name="Larsen T.O."/>
            <person name="Devries R.P."/>
            <person name="Grigoriev I.V."/>
            <person name="Machida M."/>
            <person name="Baker S.E."/>
            <person name="Andersen M.R."/>
        </authorList>
    </citation>
    <scope>NUCLEOTIDE SEQUENCE [LARGE SCALE GENOMIC DNA]</scope>
    <source>
        <strain evidence="2 3">CBS 117626</strain>
    </source>
</reference>
<sequence>MGCRGLWNLHIHGKWFRSCHPRALISHPDDKRTLRTVREVHDKPSDLKGWVLSPCPSPIHSNVDYVYTIDHDAGVLIISLWGEPGGILVPTAIRIDLARFHEEDLSLSISHPLSRPEYLVGDSISVVNGFQYESLDSEMLTFDFGTPTRMNELQKLLFTDFVFLWRFYIDDPLTWRYSSPVFKLLCIALLRLAAWDLEVSPNSDVGHVELPISFSAVPSWRYPKADIYWFRGYLIVLHEDIGSEAMIIGAIMKAKSYIDNLEYECNDVRLIIISPFQVAFVELLHGTIMTSKSLALLTNASANQCSPGFRALVRVLTSDRWIKYHACKERWEYNILPEMLQRLLYALEPRDAVAFSQASSVAEECYYASIAQIKDIVVQTFKSSIPCCGKRGGLEEQGVCCSKCHSWQHLGCIGLGNQPLGRNYVCFDGYQNRTCTAPNAGRINRTSCRRRREGRLVKVGCSEQLLQLRLLKPAHLPPELRLMRNLRPIPPCLIGHIILFNGAFSGLAYGLEVRR</sequence>
<evidence type="ECO:0000313" key="2">
    <source>
        <dbReference type="EMBL" id="KAE8164550.1"/>
    </source>
</evidence>
<keyword evidence="1" id="KW-1133">Transmembrane helix</keyword>
<protein>
    <submittedName>
        <fullName evidence="2">Uncharacterized protein</fullName>
    </submittedName>
</protein>
<name>A0A5N6V1P8_ASPTM</name>
<dbReference type="EMBL" id="ML738607">
    <property type="protein sequence ID" value="KAE8164550.1"/>
    <property type="molecule type" value="Genomic_DNA"/>
</dbReference>
<dbReference type="OrthoDB" id="1928087at2759"/>
<dbReference type="CDD" id="cd15517">
    <property type="entry name" value="PHD_TCF19_like"/>
    <property type="match status" value="1"/>
</dbReference>
<evidence type="ECO:0000313" key="3">
    <source>
        <dbReference type="Proteomes" id="UP000326950"/>
    </source>
</evidence>
<proteinExistence type="predicted"/>
<dbReference type="InterPro" id="IPR013083">
    <property type="entry name" value="Znf_RING/FYVE/PHD"/>
</dbReference>
<keyword evidence="3" id="KW-1185">Reference proteome</keyword>
<feature type="transmembrane region" description="Helical" evidence="1">
    <location>
        <begin position="493"/>
        <end position="511"/>
    </location>
</feature>
<dbReference type="SUPFAM" id="SSF57903">
    <property type="entry name" value="FYVE/PHD zinc finger"/>
    <property type="match status" value="1"/>
</dbReference>
<evidence type="ECO:0000256" key="1">
    <source>
        <dbReference type="SAM" id="Phobius"/>
    </source>
</evidence>
<keyword evidence="1" id="KW-0812">Transmembrane</keyword>
<dbReference type="AlphaFoldDB" id="A0A5N6V1P8"/>
<dbReference type="Proteomes" id="UP000326950">
    <property type="component" value="Unassembled WGS sequence"/>
</dbReference>
<dbReference type="InterPro" id="IPR011011">
    <property type="entry name" value="Znf_FYVE_PHD"/>
</dbReference>
<gene>
    <name evidence="2" type="ORF">BDV40DRAFT_286872</name>
</gene>
<dbReference type="Gene3D" id="3.30.40.10">
    <property type="entry name" value="Zinc/RING finger domain, C3HC4 (zinc finger)"/>
    <property type="match status" value="1"/>
</dbReference>
<keyword evidence="1" id="KW-0472">Membrane</keyword>
<organism evidence="2 3">
    <name type="scientific">Aspergillus tamarii</name>
    <dbReference type="NCBI Taxonomy" id="41984"/>
    <lineage>
        <taxon>Eukaryota</taxon>
        <taxon>Fungi</taxon>
        <taxon>Dikarya</taxon>
        <taxon>Ascomycota</taxon>
        <taxon>Pezizomycotina</taxon>
        <taxon>Eurotiomycetes</taxon>
        <taxon>Eurotiomycetidae</taxon>
        <taxon>Eurotiales</taxon>
        <taxon>Aspergillaceae</taxon>
        <taxon>Aspergillus</taxon>
        <taxon>Aspergillus subgen. Circumdati</taxon>
    </lineage>
</organism>
<accession>A0A5N6V1P8</accession>